<dbReference type="GO" id="GO:0031902">
    <property type="term" value="C:late endosome membrane"/>
    <property type="evidence" value="ECO:0007669"/>
    <property type="project" value="UniProtKB-SubCell"/>
</dbReference>
<evidence type="ECO:0000256" key="9">
    <source>
        <dbReference type="SAM" id="Phobius"/>
    </source>
</evidence>
<dbReference type="AlphaFoldDB" id="A0A7I8VBQ6"/>
<dbReference type="Pfam" id="PF10601">
    <property type="entry name" value="zf-LITAF-like"/>
    <property type="match status" value="1"/>
</dbReference>
<dbReference type="OrthoDB" id="5599753at2759"/>
<dbReference type="GO" id="GO:0008270">
    <property type="term" value="F:zinc ion binding"/>
    <property type="evidence" value="ECO:0007669"/>
    <property type="project" value="TreeGrafter"/>
</dbReference>
<feature type="domain" description="LITAF" evidence="10">
    <location>
        <begin position="86"/>
        <end position="170"/>
    </location>
</feature>
<keyword evidence="5" id="KW-0479">Metal-binding</keyword>
<name>A0A7I8VBQ6_9ANNE</name>
<dbReference type="PANTHER" id="PTHR23292:SF6">
    <property type="entry name" value="FI16602P1-RELATED"/>
    <property type="match status" value="1"/>
</dbReference>
<evidence type="ECO:0000313" key="11">
    <source>
        <dbReference type="EMBL" id="CAD5113776.1"/>
    </source>
</evidence>
<evidence type="ECO:0000256" key="5">
    <source>
        <dbReference type="ARBA" id="ARBA00022723"/>
    </source>
</evidence>
<dbReference type="GO" id="GO:0005765">
    <property type="term" value="C:lysosomal membrane"/>
    <property type="evidence" value="ECO:0007669"/>
    <property type="project" value="UniProtKB-SubCell"/>
</dbReference>
<dbReference type="InterPro" id="IPR037519">
    <property type="entry name" value="LITAF_fam"/>
</dbReference>
<dbReference type="PROSITE" id="PS51837">
    <property type="entry name" value="LITAF"/>
    <property type="match status" value="1"/>
</dbReference>
<evidence type="ECO:0000256" key="8">
    <source>
        <dbReference type="SAM" id="MobiDB-lite"/>
    </source>
</evidence>
<sequence length="171" mass="18410">MKADPSAPPVQPYGINNPPAYTDATNPAYPQGYSQPAPPMGQSYYGSPPLGQQNYGPPLQGPGYPYYNPGQNLTSTTTNVTIQPGAMPATSMIVQHFRESPIRINCNFCKADVVTAINYETGTLTWVAAGVICLLGFVIGCCLVPFCIDGCKDVVHTCPNCRQVVGRYNRM</sequence>
<evidence type="ECO:0000256" key="3">
    <source>
        <dbReference type="ARBA" id="ARBA00004630"/>
    </source>
</evidence>
<keyword evidence="6" id="KW-0862">Zinc</keyword>
<keyword evidence="9" id="KW-0812">Transmembrane</keyword>
<dbReference type="EMBL" id="CAJFCJ010000004">
    <property type="protein sequence ID" value="CAD5113776.1"/>
    <property type="molecule type" value="Genomic_DNA"/>
</dbReference>
<comment type="caution">
    <text evidence="11">The sequence shown here is derived from an EMBL/GenBank/DDBJ whole genome shotgun (WGS) entry which is preliminary data.</text>
</comment>
<accession>A0A7I8VBQ6</accession>
<comment type="similarity">
    <text evidence="4">Belongs to the CDIP1/LITAF family.</text>
</comment>
<keyword evidence="9" id="KW-1133">Transmembrane helix</keyword>
<gene>
    <name evidence="11" type="ORF">DGYR_LOCUS2711</name>
</gene>
<feature type="transmembrane region" description="Helical" evidence="9">
    <location>
        <begin position="124"/>
        <end position="146"/>
    </location>
</feature>
<proteinExistence type="inferred from homology"/>
<evidence type="ECO:0000313" key="12">
    <source>
        <dbReference type="Proteomes" id="UP000549394"/>
    </source>
</evidence>
<organism evidence="11 12">
    <name type="scientific">Dimorphilus gyrociliatus</name>
    <dbReference type="NCBI Taxonomy" id="2664684"/>
    <lineage>
        <taxon>Eukaryota</taxon>
        <taxon>Metazoa</taxon>
        <taxon>Spiralia</taxon>
        <taxon>Lophotrochozoa</taxon>
        <taxon>Annelida</taxon>
        <taxon>Polychaeta</taxon>
        <taxon>Polychaeta incertae sedis</taxon>
        <taxon>Dinophilidae</taxon>
        <taxon>Dimorphilus</taxon>
    </lineage>
</organism>
<evidence type="ECO:0000256" key="6">
    <source>
        <dbReference type="ARBA" id="ARBA00022833"/>
    </source>
</evidence>
<evidence type="ECO:0000256" key="7">
    <source>
        <dbReference type="ARBA" id="ARBA00023136"/>
    </source>
</evidence>
<protein>
    <submittedName>
        <fullName evidence="11">DgyrCDS2944</fullName>
    </submittedName>
</protein>
<keyword evidence="12" id="KW-1185">Reference proteome</keyword>
<feature type="region of interest" description="Disordered" evidence="8">
    <location>
        <begin position="1"/>
        <end position="47"/>
    </location>
</feature>
<comment type="subcellular location">
    <subcellularLocation>
        <location evidence="2">Endosome membrane</location>
        <topology evidence="2">Peripheral membrane protein</topology>
    </subcellularLocation>
    <subcellularLocation>
        <location evidence="1">Late endosome membrane</location>
    </subcellularLocation>
    <subcellularLocation>
        <location evidence="3">Lysosome membrane</location>
        <topology evidence="3">Peripheral membrane protein</topology>
        <orientation evidence="3">Cytoplasmic side</orientation>
    </subcellularLocation>
</comment>
<dbReference type="InterPro" id="IPR006629">
    <property type="entry name" value="LITAF"/>
</dbReference>
<evidence type="ECO:0000256" key="1">
    <source>
        <dbReference type="ARBA" id="ARBA00004414"/>
    </source>
</evidence>
<dbReference type="PANTHER" id="PTHR23292">
    <property type="entry name" value="LIPOPOLYSACCHARIDE-INDUCED TUMOR NECROSIS FACTOR-ALPHA FACTOR"/>
    <property type="match status" value="1"/>
</dbReference>
<dbReference type="SMART" id="SM00714">
    <property type="entry name" value="LITAF"/>
    <property type="match status" value="1"/>
</dbReference>
<evidence type="ECO:0000259" key="10">
    <source>
        <dbReference type="PROSITE" id="PS51837"/>
    </source>
</evidence>
<feature type="compositionally biased region" description="Pro residues" evidence="8">
    <location>
        <begin position="1"/>
        <end position="11"/>
    </location>
</feature>
<keyword evidence="7 9" id="KW-0472">Membrane</keyword>
<evidence type="ECO:0000256" key="2">
    <source>
        <dbReference type="ARBA" id="ARBA00004481"/>
    </source>
</evidence>
<dbReference type="Proteomes" id="UP000549394">
    <property type="component" value="Unassembled WGS sequence"/>
</dbReference>
<reference evidence="11 12" key="1">
    <citation type="submission" date="2020-08" db="EMBL/GenBank/DDBJ databases">
        <authorList>
            <person name="Hejnol A."/>
        </authorList>
    </citation>
    <scope>NUCLEOTIDE SEQUENCE [LARGE SCALE GENOMIC DNA]</scope>
</reference>
<evidence type="ECO:0000256" key="4">
    <source>
        <dbReference type="ARBA" id="ARBA00005975"/>
    </source>
</evidence>